<comment type="caution">
    <text evidence="4">The sequence shown here is derived from an EMBL/GenBank/DDBJ whole genome shotgun (WGS) entry which is preliminary data.</text>
</comment>
<evidence type="ECO:0000313" key="4">
    <source>
        <dbReference type="EMBL" id="TVX96264.1"/>
    </source>
</evidence>
<accession>A0A559J8R5</accession>
<name>A0A559J8R5_9BACL</name>
<evidence type="ECO:0000256" key="2">
    <source>
        <dbReference type="PIRSR" id="PIRSR613078-1"/>
    </source>
</evidence>
<dbReference type="GO" id="GO:0045820">
    <property type="term" value="P:negative regulation of glycolytic process"/>
    <property type="evidence" value="ECO:0007669"/>
    <property type="project" value="TreeGrafter"/>
</dbReference>
<dbReference type="AlphaFoldDB" id="A0A559J8R5"/>
<proteinExistence type="predicted"/>
<dbReference type="InterPro" id="IPR013078">
    <property type="entry name" value="His_Pase_superF_clade-1"/>
</dbReference>
<gene>
    <name evidence="4" type="ORF">FPZ45_21395</name>
</gene>
<dbReference type="SMART" id="SM00855">
    <property type="entry name" value="PGAM"/>
    <property type="match status" value="1"/>
</dbReference>
<dbReference type="GO" id="GO:0005829">
    <property type="term" value="C:cytosol"/>
    <property type="evidence" value="ECO:0007669"/>
    <property type="project" value="TreeGrafter"/>
</dbReference>
<dbReference type="Pfam" id="PF00300">
    <property type="entry name" value="His_Phos_1"/>
    <property type="match status" value="1"/>
</dbReference>
<dbReference type="RefSeq" id="WP_144706325.1">
    <property type="nucleotide sequence ID" value="NZ_VNJJ01000017.1"/>
</dbReference>
<dbReference type="PANTHER" id="PTHR46517">
    <property type="entry name" value="FRUCTOSE-2,6-BISPHOSPHATASE TIGAR"/>
    <property type="match status" value="1"/>
</dbReference>
<dbReference type="InterPro" id="IPR051695">
    <property type="entry name" value="Phosphoglycerate_Mutase"/>
</dbReference>
<feature type="active site" description="Proton donor/acceptor" evidence="2">
    <location>
        <position position="82"/>
    </location>
</feature>
<keyword evidence="1" id="KW-0378">Hydrolase</keyword>
<dbReference type="Gene3D" id="3.40.50.1240">
    <property type="entry name" value="Phosphoglycerate mutase-like"/>
    <property type="match status" value="1"/>
</dbReference>
<dbReference type="GO" id="GO:0004331">
    <property type="term" value="F:fructose-2,6-bisphosphate 2-phosphatase activity"/>
    <property type="evidence" value="ECO:0007669"/>
    <property type="project" value="TreeGrafter"/>
</dbReference>
<evidence type="ECO:0000256" key="3">
    <source>
        <dbReference type="PIRSR" id="PIRSR613078-2"/>
    </source>
</evidence>
<organism evidence="4 5">
    <name type="scientific">Cohnella terricola</name>
    <dbReference type="NCBI Taxonomy" id="1289167"/>
    <lineage>
        <taxon>Bacteria</taxon>
        <taxon>Bacillati</taxon>
        <taxon>Bacillota</taxon>
        <taxon>Bacilli</taxon>
        <taxon>Bacillales</taxon>
        <taxon>Paenibacillaceae</taxon>
        <taxon>Cohnella</taxon>
    </lineage>
</organism>
<evidence type="ECO:0000256" key="1">
    <source>
        <dbReference type="ARBA" id="ARBA00022801"/>
    </source>
</evidence>
<feature type="binding site" evidence="3">
    <location>
        <begin position="8"/>
        <end position="15"/>
    </location>
    <ligand>
        <name>substrate</name>
    </ligand>
</feature>
<sequence length="195" mass="22121">MATIALVRHGTTDWNKEGRAQGSSDISLDQEGIHQALLLAHRISSEDWGHIYSSSLARAHQTAIILGNAIGLDIKFDNRLKERRGGQIEGTTENERINKWGENWRNLDLGIEPIEDVQKRGINFLEEINLKHKGEKILVVSHGALIQYSFNKLLPHIPIKHLGNTSITIIEKIDNQWSTELYNCTKHLLSTFKED</sequence>
<dbReference type="PANTHER" id="PTHR46517:SF1">
    <property type="entry name" value="FRUCTOSE-2,6-BISPHOSPHATASE TIGAR"/>
    <property type="match status" value="1"/>
</dbReference>
<dbReference type="Proteomes" id="UP000316330">
    <property type="component" value="Unassembled WGS sequence"/>
</dbReference>
<dbReference type="GO" id="GO:0043456">
    <property type="term" value="P:regulation of pentose-phosphate shunt"/>
    <property type="evidence" value="ECO:0007669"/>
    <property type="project" value="TreeGrafter"/>
</dbReference>
<protein>
    <submittedName>
        <fullName evidence="4">Histidine phosphatase family protein</fullName>
    </submittedName>
</protein>
<dbReference type="OrthoDB" id="9782128at2"/>
<evidence type="ECO:0000313" key="5">
    <source>
        <dbReference type="Proteomes" id="UP000316330"/>
    </source>
</evidence>
<feature type="binding site" evidence="3">
    <location>
        <position position="58"/>
    </location>
    <ligand>
        <name>substrate</name>
    </ligand>
</feature>
<dbReference type="SUPFAM" id="SSF53254">
    <property type="entry name" value="Phosphoglycerate mutase-like"/>
    <property type="match status" value="1"/>
</dbReference>
<dbReference type="InterPro" id="IPR029033">
    <property type="entry name" value="His_PPase_superfam"/>
</dbReference>
<keyword evidence="5" id="KW-1185">Reference proteome</keyword>
<reference evidence="4 5" key="1">
    <citation type="submission" date="2019-07" db="EMBL/GenBank/DDBJ databases">
        <authorList>
            <person name="Kim J."/>
        </authorList>
    </citation>
    <scope>NUCLEOTIDE SEQUENCE [LARGE SCALE GENOMIC DNA]</scope>
    <source>
        <strain evidence="4 5">G13</strain>
    </source>
</reference>
<dbReference type="EMBL" id="VNJJ01000017">
    <property type="protein sequence ID" value="TVX96264.1"/>
    <property type="molecule type" value="Genomic_DNA"/>
</dbReference>
<dbReference type="CDD" id="cd07067">
    <property type="entry name" value="HP_PGM_like"/>
    <property type="match status" value="1"/>
</dbReference>
<feature type="active site" description="Tele-phosphohistidine intermediate" evidence="2">
    <location>
        <position position="9"/>
    </location>
</feature>